<comment type="cofactor">
    <cofactor evidence="1">
        <name>pyridoxal 5'-phosphate</name>
        <dbReference type="ChEBI" id="CHEBI:597326"/>
    </cofactor>
</comment>
<gene>
    <name evidence="6" type="ORF">DJ013_21865</name>
</gene>
<dbReference type="AlphaFoldDB" id="A0A2Z4GHZ0"/>
<evidence type="ECO:0000256" key="3">
    <source>
        <dbReference type="ARBA" id="ARBA00022898"/>
    </source>
</evidence>
<dbReference type="EMBL" id="CP029480">
    <property type="protein sequence ID" value="AWW00688.1"/>
    <property type="molecule type" value="Genomic_DNA"/>
</dbReference>
<dbReference type="SUPFAM" id="SSF53686">
    <property type="entry name" value="Tryptophan synthase beta subunit-like PLP-dependent enzymes"/>
    <property type="match status" value="1"/>
</dbReference>
<proteinExistence type="inferred from homology"/>
<sequence length="321" mass="35172">MTTYSFPSKQELLDSHERIKPFINKTSLLTNEKINKQLGLEVYFKCENEQKIGAFKARGGINAILLLSQEEINKGLVTHSSGNHAQAVAYAGNIRKTKTWVVMPETAPSIKIKKVKELGAEVIFCKNTPHDRQTAADKIVSEHGAIFIHPFDNHNVIMGQATVAKEILEEIPEIDSIIPPVGGGGLLSGTGLSAAYFSKKCTVYAAEPEGAADAILSFKSGKVEHAPYVKTIADGLQTHLSERTLEIIRTYVKAVFLVSEEEILQALNLIYKHLKIIVEPSAAVSFAALIKHKDTFKGKKVAVVLTGGNLDEKLIPKYLNK</sequence>
<dbReference type="GO" id="GO:0070179">
    <property type="term" value="P:D-serine biosynthetic process"/>
    <property type="evidence" value="ECO:0007669"/>
    <property type="project" value="TreeGrafter"/>
</dbReference>
<evidence type="ECO:0000256" key="4">
    <source>
        <dbReference type="ARBA" id="ARBA00023239"/>
    </source>
</evidence>
<dbReference type="GO" id="GO:0005524">
    <property type="term" value="F:ATP binding"/>
    <property type="evidence" value="ECO:0007669"/>
    <property type="project" value="TreeGrafter"/>
</dbReference>
<dbReference type="CDD" id="cd01562">
    <property type="entry name" value="Thr-dehyd"/>
    <property type="match status" value="1"/>
</dbReference>
<feature type="domain" description="Tryptophan synthase beta chain-like PALP" evidence="5">
    <location>
        <begin position="20"/>
        <end position="307"/>
    </location>
</feature>
<dbReference type="RefSeq" id="WP_111374054.1">
    <property type="nucleotide sequence ID" value="NZ_CP029480.1"/>
</dbReference>
<dbReference type="Pfam" id="PF00291">
    <property type="entry name" value="PALP"/>
    <property type="match status" value="1"/>
</dbReference>
<dbReference type="GO" id="GO:0030378">
    <property type="term" value="F:serine racemase activity"/>
    <property type="evidence" value="ECO:0007669"/>
    <property type="project" value="TreeGrafter"/>
</dbReference>
<dbReference type="PANTHER" id="PTHR43050">
    <property type="entry name" value="SERINE / THREONINE RACEMASE FAMILY MEMBER"/>
    <property type="match status" value="1"/>
</dbReference>
<dbReference type="GO" id="GO:0003941">
    <property type="term" value="F:L-serine ammonia-lyase activity"/>
    <property type="evidence" value="ECO:0007669"/>
    <property type="project" value="TreeGrafter"/>
</dbReference>
<comment type="similarity">
    <text evidence="2">Belongs to the serine/threonine dehydratase family.</text>
</comment>
<keyword evidence="4" id="KW-0456">Lyase</keyword>
<dbReference type="GO" id="GO:0018114">
    <property type="term" value="F:threonine racemase activity"/>
    <property type="evidence" value="ECO:0007669"/>
    <property type="project" value="TreeGrafter"/>
</dbReference>
<dbReference type="GO" id="GO:0008721">
    <property type="term" value="F:D-serine ammonia-lyase activity"/>
    <property type="evidence" value="ECO:0007669"/>
    <property type="project" value="TreeGrafter"/>
</dbReference>
<organism evidence="6 7">
    <name type="scientific">Arcticibacterium luteifluviistationis</name>
    <dbReference type="NCBI Taxonomy" id="1784714"/>
    <lineage>
        <taxon>Bacteria</taxon>
        <taxon>Pseudomonadati</taxon>
        <taxon>Bacteroidota</taxon>
        <taxon>Cytophagia</taxon>
        <taxon>Cytophagales</taxon>
        <taxon>Leadbetterellaceae</taxon>
        <taxon>Arcticibacterium</taxon>
    </lineage>
</organism>
<dbReference type="InterPro" id="IPR001926">
    <property type="entry name" value="TrpB-like_PALP"/>
</dbReference>
<dbReference type="KEGG" id="als:DJ013_21865"/>
<evidence type="ECO:0000259" key="5">
    <source>
        <dbReference type="Pfam" id="PF00291"/>
    </source>
</evidence>
<dbReference type="OrthoDB" id="9811476at2"/>
<dbReference type="GO" id="GO:0000287">
    <property type="term" value="F:magnesium ion binding"/>
    <property type="evidence" value="ECO:0007669"/>
    <property type="project" value="TreeGrafter"/>
</dbReference>
<dbReference type="FunFam" id="3.40.50.1100:FF:000005">
    <property type="entry name" value="Threonine dehydratase catabolic"/>
    <property type="match status" value="1"/>
</dbReference>
<dbReference type="Gene3D" id="3.40.50.1100">
    <property type="match status" value="2"/>
</dbReference>
<dbReference type="GO" id="GO:0030170">
    <property type="term" value="F:pyridoxal phosphate binding"/>
    <property type="evidence" value="ECO:0007669"/>
    <property type="project" value="TreeGrafter"/>
</dbReference>
<name>A0A2Z4GHZ0_9BACT</name>
<dbReference type="PANTHER" id="PTHR43050:SF1">
    <property type="entry name" value="SERINE RACEMASE"/>
    <property type="match status" value="1"/>
</dbReference>
<protein>
    <submittedName>
        <fullName evidence="6">Serine dehydratase</fullName>
    </submittedName>
</protein>
<keyword evidence="7" id="KW-1185">Reference proteome</keyword>
<evidence type="ECO:0000313" key="6">
    <source>
        <dbReference type="EMBL" id="AWW00688.1"/>
    </source>
</evidence>
<dbReference type="InterPro" id="IPR036052">
    <property type="entry name" value="TrpB-like_PALP_sf"/>
</dbReference>
<dbReference type="Proteomes" id="UP000249873">
    <property type="component" value="Chromosome"/>
</dbReference>
<evidence type="ECO:0000256" key="1">
    <source>
        <dbReference type="ARBA" id="ARBA00001933"/>
    </source>
</evidence>
<reference evidence="6 7" key="1">
    <citation type="submission" date="2018-05" db="EMBL/GenBank/DDBJ databases">
        <title>Complete genome sequence of Arcticibacterium luteifluviistationis SM1504T, a cytophagaceae bacterium isolated from Arctic surface seawater.</title>
        <authorList>
            <person name="Li Y."/>
            <person name="Qin Q.-L."/>
        </authorList>
    </citation>
    <scope>NUCLEOTIDE SEQUENCE [LARGE SCALE GENOMIC DNA]</scope>
    <source>
        <strain evidence="6 7">SM1504</strain>
    </source>
</reference>
<accession>A0A2Z4GHZ0</accession>
<keyword evidence="3" id="KW-0663">Pyridoxal phosphate</keyword>
<evidence type="ECO:0000256" key="2">
    <source>
        <dbReference type="ARBA" id="ARBA00010869"/>
    </source>
</evidence>
<evidence type="ECO:0000313" key="7">
    <source>
        <dbReference type="Proteomes" id="UP000249873"/>
    </source>
</evidence>